<feature type="compositionally biased region" description="Low complexity" evidence="1">
    <location>
        <begin position="216"/>
        <end position="226"/>
    </location>
</feature>
<evidence type="ECO:0000256" key="1">
    <source>
        <dbReference type="SAM" id="MobiDB-lite"/>
    </source>
</evidence>
<feature type="compositionally biased region" description="Basic residues" evidence="1">
    <location>
        <begin position="227"/>
        <end position="236"/>
    </location>
</feature>
<feature type="region of interest" description="Disordered" evidence="1">
    <location>
        <begin position="205"/>
        <end position="236"/>
    </location>
</feature>
<dbReference type="Proteomes" id="UP001287286">
    <property type="component" value="Unassembled WGS sequence"/>
</dbReference>
<protein>
    <submittedName>
        <fullName evidence="2">Uncharacterized protein</fullName>
    </submittedName>
</protein>
<evidence type="ECO:0000313" key="2">
    <source>
        <dbReference type="EMBL" id="KAK4068680.1"/>
    </source>
</evidence>
<proteinExistence type="predicted"/>
<sequence>MSKYLFRRGEMYTPRIRTASPCLPNSTECLPQHGSRQQQQTHSPGSGDDADPLEGDQMAALAGRQILVRREGLVTLLVRGPGGASRESAFCAAPRRVVGEVDCTFACSHSPWTGQSWCLGSSHSRTLGLRLLRSRRADGSGKAQGERVGSWRQALDQDDGDVRDIPRNHGQRPYGSREGLHHADPEGQLRRRSRTAFSRRIVGLRTYGAPQAFPPANATTSRNAATARRRSGRKHA</sequence>
<accession>A0ABR0BDX3</accession>
<dbReference type="EMBL" id="JAWRVI010000289">
    <property type="protein sequence ID" value="KAK4068680.1"/>
    <property type="molecule type" value="Genomic_DNA"/>
</dbReference>
<reference evidence="2 3" key="1">
    <citation type="journal article" date="2024" name="Microbiol. Resour. Announc.">
        <title>Genome annotations for the ascomycete fungi Trichoderma harzianum, Trichoderma aggressivum, and Purpureocillium lilacinum.</title>
        <authorList>
            <person name="Beijen E.P.W."/>
            <person name="Ohm R.A."/>
        </authorList>
    </citation>
    <scope>NUCLEOTIDE SEQUENCE [LARGE SCALE GENOMIC DNA]</scope>
    <source>
        <strain evidence="2 3">CBS 150709</strain>
    </source>
</reference>
<feature type="region of interest" description="Disordered" evidence="1">
    <location>
        <begin position="136"/>
        <end position="193"/>
    </location>
</feature>
<gene>
    <name evidence="2" type="ORF">Purlil1_13727</name>
</gene>
<feature type="region of interest" description="Disordered" evidence="1">
    <location>
        <begin position="27"/>
        <end position="54"/>
    </location>
</feature>
<feature type="compositionally biased region" description="Polar residues" evidence="1">
    <location>
        <begin position="27"/>
        <end position="44"/>
    </location>
</feature>
<name>A0ABR0BDX3_PURLI</name>
<feature type="compositionally biased region" description="Basic and acidic residues" evidence="1">
    <location>
        <begin position="178"/>
        <end position="189"/>
    </location>
</feature>
<evidence type="ECO:0000313" key="3">
    <source>
        <dbReference type="Proteomes" id="UP001287286"/>
    </source>
</evidence>
<comment type="caution">
    <text evidence="2">The sequence shown here is derived from an EMBL/GenBank/DDBJ whole genome shotgun (WGS) entry which is preliminary data.</text>
</comment>
<organism evidence="2 3">
    <name type="scientific">Purpureocillium lilacinum</name>
    <name type="common">Paecilomyces lilacinus</name>
    <dbReference type="NCBI Taxonomy" id="33203"/>
    <lineage>
        <taxon>Eukaryota</taxon>
        <taxon>Fungi</taxon>
        <taxon>Dikarya</taxon>
        <taxon>Ascomycota</taxon>
        <taxon>Pezizomycotina</taxon>
        <taxon>Sordariomycetes</taxon>
        <taxon>Hypocreomycetidae</taxon>
        <taxon>Hypocreales</taxon>
        <taxon>Ophiocordycipitaceae</taxon>
        <taxon>Purpureocillium</taxon>
    </lineage>
</organism>
<keyword evidence="3" id="KW-1185">Reference proteome</keyword>